<dbReference type="Gene3D" id="1.10.225.10">
    <property type="entry name" value="Saposin-like"/>
    <property type="match status" value="1"/>
</dbReference>
<evidence type="ECO:0000256" key="3">
    <source>
        <dbReference type="SAM" id="SignalP"/>
    </source>
</evidence>
<dbReference type="AlphaFoldDB" id="A0A914QSS7"/>
<evidence type="ECO:0000256" key="2">
    <source>
        <dbReference type="SAM" id="MobiDB-lite"/>
    </source>
</evidence>
<organism evidence="5 6">
    <name type="scientific">Panagrolaimus davidi</name>
    <dbReference type="NCBI Taxonomy" id="227884"/>
    <lineage>
        <taxon>Eukaryota</taxon>
        <taxon>Metazoa</taxon>
        <taxon>Ecdysozoa</taxon>
        <taxon>Nematoda</taxon>
        <taxon>Chromadorea</taxon>
        <taxon>Rhabditida</taxon>
        <taxon>Tylenchina</taxon>
        <taxon>Panagrolaimomorpha</taxon>
        <taxon>Panagrolaimoidea</taxon>
        <taxon>Panagrolaimidae</taxon>
        <taxon>Panagrolaimus</taxon>
    </lineage>
</organism>
<feature type="region of interest" description="Disordered" evidence="2">
    <location>
        <begin position="38"/>
        <end position="57"/>
    </location>
</feature>
<feature type="compositionally biased region" description="Low complexity" evidence="2">
    <location>
        <begin position="39"/>
        <end position="53"/>
    </location>
</feature>
<name>A0A914QSS7_9BILA</name>
<feature type="chain" id="PRO_5037885845" evidence="3">
    <location>
        <begin position="22"/>
        <end position="143"/>
    </location>
</feature>
<reference evidence="6" key="1">
    <citation type="submission" date="2022-11" db="UniProtKB">
        <authorList>
            <consortium name="WormBaseParasite"/>
        </authorList>
    </citation>
    <scope>IDENTIFICATION</scope>
</reference>
<evidence type="ECO:0000259" key="4">
    <source>
        <dbReference type="PROSITE" id="PS50015"/>
    </source>
</evidence>
<dbReference type="PROSITE" id="PS50015">
    <property type="entry name" value="SAP_B"/>
    <property type="match status" value="1"/>
</dbReference>
<keyword evidence="5" id="KW-1185">Reference proteome</keyword>
<sequence length="143" mass="15366">MNKTIILFFVAFIIGVIVASAEIDDAKRILEAVKDDETNSTTTIDDDTNNSTTPATPLAPDNSMGCKLCMAFVDGLENMIGTEEGNVEQKANKVCDGITMGNALADSWCKKIADDSLKMIVKAIKKSEKPQKICKDIAGMCNA</sequence>
<feature type="domain" description="Saposin B-type" evidence="4">
    <location>
        <begin position="62"/>
        <end position="143"/>
    </location>
</feature>
<dbReference type="WBParaSite" id="PDA_v2.g30461.t1">
    <property type="protein sequence ID" value="PDA_v2.g30461.t1"/>
    <property type="gene ID" value="PDA_v2.g30461"/>
</dbReference>
<protein>
    <submittedName>
        <fullName evidence="6">Saposin B-type domain-containing protein</fullName>
    </submittedName>
</protein>
<dbReference type="InterPro" id="IPR008139">
    <property type="entry name" value="SaposinB_dom"/>
</dbReference>
<evidence type="ECO:0000313" key="6">
    <source>
        <dbReference type="WBParaSite" id="PDA_v2.g30461.t1"/>
    </source>
</evidence>
<dbReference type="SUPFAM" id="SSF47862">
    <property type="entry name" value="Saposin"/>
    <property type="match status" value="1"/>
</dbReference>
<feature type="signal peptide" evidence="3">
    <location>
        <begin position="1"/>
        <end position="21"/>
    </location>
</feature>
<dbReference type="SMART" id="SM00741">
    <property type="entry name" value="SapB"/>
    <property type="match status" value="1"/>
</dbReference>
<keyword evidence="1" id="KW-1015">Disulfide bond</keyword>
<accession>A0A914QSS7</accession>
<dbReference type="InterPro" id="IPR011001">
    <property type="entry name" value="Saposin-like"/>
</dbReference>
<evidence type="ECO:0000313" key="5">
    <source>
        <dbReference type="Proteomes" id="UP000887578"/>
    </source>
</evidence>
<keyword evidence="3" id="KW-0732">Signal</keyword>
<dbReference type="Proteomes" id="UP000887578">
    <property type="component" value="Unplaced"/>
</dbReference>
<proteinExistence type="predicted"/>
<evidence type="ECO:0000256" key="1">
    <source>
        <dbReference type="ARBA" id="ARBA00023157"/>
    </source>
</evidence>